<accession>A0ACC3SD43</accession>
<dbReference type="EMBL" id="JAMKPW020000020">
    <property type="protein sequence ID" value="KAK8207949.1"/>
    <property type="molecule type" value="Genomic_DNA"/>
</dbReference>
<proteinExistence type="predicted"/>
<evidence type="ECO:0000313" key="1">
    <source>
        <dbReference type="EMBL" id="KAK8207949.1"/>
    </source>
</evidence>
<dbReference type="Proteomes" id="UP001320706">
    <property type="component" value="Unassembled WGS sequence"/>
</dbReference>
<organism evidence="1 2">
    <name type="scientific">Zalaria obscura</name>
    <dbReference type="NCBI Taxonomy" id="2024903"/>
    <lineage>
        <taxon>Eukaryota</taxon>
        <taxon>Fungi</taxon>
        <taxon>Dikarya</taxon>
        <taxon>Ascomycota</taxon>
        <taxon>Pezizomycotina</taxon>
        <taxon>Dothideomycetes</taxon>
        <taxon>Dothideomycetidae</taxon>
        <taxon>Dothideales</taxon>
        <taxon>Zalariaceae</taxon>
        <taxon>Zalaria</taxon>
    </lineage>
</organism>
<evidence type="ECO:0000313" key="2">
    <source>
        <dbReference type="Proteomes" id="UP001320706"/>
    </source>
</evidence>
<protein>
    <submittedName>
        <fullName evidence="1">Uncharacterized protein</fullName>
    </submittedName>
</protein>
<gene>
    <name evidence="1" type="ORF">M8818_004202</name>
</gene>
<sequence>MAALSHANYHNIQFSPPGNDPSTPVSPIMSRAPSVATVNEFSSARRGRLSDDEDISVSDSGDRVNVAENAVALVNAFLDKLLYDFLATARSTSLLVLKPAVADVLKKSLGREAIASAEENLEDLLALQDEDDEPPRTPSRDGQRWNLEFVWKRTRLRVMMRSEKSEFDIDDDERYVHEEGLQSPGRRFSQSASVISLSAEIFLAGVLDYVAESLLDMAQDPATKRARRHSRTTRVSPGVPAPLSVVIEENDIEKAVLNSPLDRLWRTWRKSLRARNGIARTSRGTLSGYDSPIITRRGSVIPTEGSVISEEGTSEQPQSTPHRPASDVPEPRYPEHILASNIPLPVGNRDVDEIEVPGLATDPDGEDSGAAPPPQVPRRRSSLNLYSSKVLYGGAQGNEDTDEDEEMTGLHHTRSRSVPTPALLPYAPPTGEVDYAPAAEANSEELQDADKEVYDEKYHAGDLTNLKDEARRRSLLTLNAPGAFPITPAVELANPADYSDDEDGVNAEQDSAESDPPSVSATTHIPNAITTEGSVTRPASSKRVSMRPLVPERSPRRGVSPAGSAISENAASKPTTAGASAQDDHTSRQGIFGGVAVGGIASAAVAAALAAAGRSGAEKKETPSATSAVDEEVDKRKSLVDMKDLVSSQNGSQEVVGSRDGSRHEGSQITSGVLSVPPRNASPASDASGHSDRTYTLNRSGHAVLHEDKALPQHMGGVESPERSRAEATPSSSPLQRVASSEGQYARNAQRSNRPVLTTPISARSNSFQNGSQNTPKSPTSPRDFLASRKLSGSVVERSTPSPPQDRAYTPSTPTVDTAVTQPSPRRSPLQRRDTPPMTAQAESPVEGFGRSSPLAQQLVKARQLQKDGAMERKGSSSSSSERRGSLRLVGVESGPLLTKQNSLKSKFNKSNQQQPLTSASITSPEDFDLFVQGQDTVKYTLTPEKVRDSPVSCRVVSSCTSGATDMIKASNREQWTYLDPRRSSNDSNKDPMQGGPVKRPSPPPPLDTSVGEADRSGRSQVASTATAAGPTEKEKAEAAAKERRRSISRPPPTNTTTSPSGLMAREPRIQTESTRDFADFIRSTGPGKEQNIAIPGLANRSTTSLRSLRSQDGTPRAQSPGGARSEDAFTVGKADMEAENIPPIPSMPQPKGKGRPNMQPRGATNSSGGGNAELIDFIRNGPPTQNGEHRIPRSVAPFRSTMDSDDLQSLGDKVGDRIGSNKQLDLSLKPVVPPSALPSSSRGTSARTSTNSRTGLLPGSTNTTRNVQPAYSSQPPRLTPSLHAPNPVAVSNRMNPPEPQRKRHRNKDPYPIDSDSDDDILTALPAQRNKPQESLIDFLRNNEPPAANSPAPLAGGGPGQARALMARARVATANNLSNSLRDTNNSGPVNGQPSGSTATAPAADAAPARGLNRIPTLNPSQLTSSSNPDDTRDSSYDPSITSSTATTRPAYITAQISSAGSVPQVRHKVKMESRSAGEKSNRRLGAFHTDTGDLADFLRSSGPVGGGPATAAGGGGAREGEVGGGAPAPVVGKGPKLEKKKGAKFWRRKTYLDMP</sequence>
<keyword evidence="2" id="KW-1185">Reference proteome</keyword>
<name>A0ACC3SD43_9PEZI</name>
<comment type="caution">
    <text evidence="1">The sequence shown here is derived from an EMBL/GenBank/DDBJ whole genome shotgun (WGS) entry which is preliminary data.</text>
</comment>
<reference evidence="1" key="1">
    <citation type="submission" date="2024-02" db="EMBL/GenBank/DDBJ databases">
        <title>Metagenome Assembled Genome of Zalaria obscura JY119.</title>
        <authorList>
            <person name="Vighnesh L."/>
            <person name="Jagadeeshwari U."/>
            <person name="Venkata Ramana C."/>
            <person name="Sasikala C."/>
        </authorList>
    </citation>
    <scope>NUCLEOTIDE SEQUENCE</scope>
    <source>
        <strain evidence="1">JY119</strain>
    </source>
</reference>